<keyword evidence="7" id="KW-1185">Reference proteome</keyword>
<dbReference type="SUPFAM" id="SSF55681">
    <property type="entry name" value="Class II aaRS and biotin synthetases"/>
    <property type="match status" value="1"/>
</dbReference>
<dbReference type="Pfam" id="PF02237">
    <property type="entry name" value="BPL_C"/>
    <property type="match status" value="1"/>
</dbReference>
<feature type="domain" description="BPL/LPL catalytic" evidence="5">
    <location>
        <begin position="10"/>
        <end position="188"/>
    </location>
</feature>
<dbReference type="PROSITE" id="PS51733">
    <property type="entry name" value="BPL_LPL_CATALYTIC"/>
    <property type="match status" value="1"/>
</dbReference>
<name>A0ABS9BYX8_9BACT</name>
<dbReference type="NCBIfam" id="TIGR00121">
    <property type="entry name" value="birA_ligase"/>
    <property type="match status" value="1"/>
</dbReference>
<evidence type="ECO:0000256" key="3">
    <source>
        <dbReference type="ARBA" id="ARBA00024227"/>
    </source>
</evidence>
<sequence length="251" mass="28866">MYKILANTVFLGKDIIHLTECHSTNDEALRRLKAKEIAEGSIIITDNQTKGRGQRGNVWVVEPGKNLTFSIVLRPDYLMPTEQFWLNMVVSLAIWETLSSYLSGIWVKWPNDLVHDQSGKIGGVLIENLIQNTSIEYSVIGIGLNINQRNFSLPYACSMATLAGQEFDKWEILKLLVKNLERQYLLLKKGNRQQIKSDYLQHLFRSSAWARYDDGEEFEGKILGIEDDGRLRIEKKSGSVHRYAFKELRFL</sequence>
<accession>A0ABS9BYX8</accession>
<evidence type="ECO:0000256" key="1">
    <source>
        <dbReference type="ARBA" id="ARBA00022598"/>
    </source>
</evidence>
<evidence type="ECO:0000256" key="4">
    <source>
        <dbReference type="ARBA" id="ARBA00047846"/>
    </source>
</evidence>
<protein>
    <recommendedName>
        <fullName evidence="3">biotin--[biotin carboxyl-carrier protein] ligase</fullName>
        <ecNumber evidence="3">6.3.4.15</ecNumber>
    </recommendedName>
</protein>
<gene>
    <name evidence="6" type="ORF">L0U89_15200</name>
</gene>
<dbReference type="Pfam" id="PF03099">
    <property type="entry name" value="BPL_LplA_LipB"/>
    <property type="match status" value="1"/>
</dbReference>
<dbReference type="GO" id="GO:0004077">
    <property type="term" value="F:biotin--[biotin carboxyl-carrier protein] ligase activity"/>
    <property type="evidence" value="ECO:0007669"/>
    <property type="project" value="UniProtKB-EC"/>
</dbReference>
<comment type="catalytic activity">
    <reaction evidence="4">
        <text>biotin + L-lysyl-[protein] + ATP = N(6)-biotinyl-L-lysyl-[protein] + AMP + diphosphate + H(+)</text>
        <dbReference type="Rhea" id="RHEA:11756"/>
        <dbReference type="Rhea" id="RHEA-COMP:9752"/>
        <dbReference type="Rhea" id="RHEA-COMP:10505"/>
        <dbReference type="ChEBI" id="CHEBI:15378"/>
        <dbReference type="ChEBI" id="CHEBI:29969"/>
        <dbReference type="ChEBI" id="CHEBI:30616"/>
        <dbReference type="ChEBI" id="CHEBI:33019"/>
        <dbReference type="ChEBI" id="CHEBI:57586"/>
        <dbReference type="ChEBI" id="CHEBI:83144"/>
        <dbReference type="ChEBI" id="CHEBI:456215"/>
        <dbReference type="EC" id="6.3.4.15"/>
    </reaction>
</comment>
<dbReference type="InterPro" id="IPR003142">
    <property type="entry name" value="BPL_C"/>
</dbReference>
<dbReference type="Gene3D" id="3.30.930.10">
    <property type="entry name" value="Bira Bifunctional Protein, Domain 2"/>
    <property type="match status" value="1"/>
</dbReference>
<dbReference type="EC" id="6.3.4.15" evidence="3"/>
<dbReference type="InterPro" id="IPR045864">
    <property type="entry name" value="aa-tRNA-synth_II/BPL/LPL"/>
</dbReference>
<dbReference type="RefSeq" id="WP_234862302.1">
    <property type="nucleotide sequence ID" value="NZ_JAKEVZ010000012.1"/>
</dbReference>
<dbReference type="InterPro" id="IPR004143">
    <property type="entry name" value="BPL_LPL_catalytic"/>
</dbReference>
<reference evidence="6 7" key="1">
    <citation type="submission" date="2022-01" db="EMBL/GenBank/DDBJ databases">
        <title>Mariniradius saccharolyticus sp. nov., isolated from sediment of a river.</title>
        <authorList>
            <person name="Liu H."/>
        </authorList>
    </citation>
    <scope>NUCLEOTIDE SEQUENCE [LARGE SCALE GENOMIC DNA]</scope>
    <source>
        <strain evidence="6 7">RY-2</strain>
    </source>
</reference>
<keyword evidence="1 6" id="KW-0436">Ligase</keyword>
<proteinExistence type="predicted"/>
<dbReference type="EMBL" id="JAKEVZ010000012">
    <property type="protein sequence ID" value="MCF1752406.1"/>
    <property type="molecule type" value="Genomic_DNA"/>
</dbReference>
<evidence type="ECO:0000313" key="7">
    <source>
        <dbReference type="Proteomes" id="UP001201449"/>
    </source>
</evidence>
<evidence type="ECO:0000259" key="5">
    <source>
        <dbReference type="PROSITE" id="PS51733"/>
    </source>
</evidence>
<evidence type="ECO:0000313" key="6">
    <source>
        <dbReference type="EMBL" id="MCF1752406.1"/>
    </source>
</evidence>
<comment type="caution">
    <text evidence="6">The sequence shown here is derived from an EMBL/GenBank/DDBJ whole genome shotgun (WGS) entry which is preliminary data.</text>
</comment>
<dbReference type="InterPro" id="IPR004408">
    <property type="entry name" value="Biotin_CoA_COase_ligase"/>
</dbReference>
<dbReference type="CDD" id="cd16442">
    <property type="entry name" value="BPL"/>
    <property type="match status" value="1"/>
</dbReference>
<keyword evidence="2" id="KW-0092">Biotin</keyword>
<dbReference type="PANTHER" id="PTHR12835">
    <property type="entry name" value="BIOTIN PROTEIN LIGASE"/>
    <property type="match status" value="1"/>
</dbReference>
<dbReference type="Proteomes" id="UP001201449">
    <property type="component" value="Unassembled WGS sequence"/>
</dbReference>
<organism evidence="6 7">
    <name type="scientific">Mariniradius sediminis</name>
    <dbReference type="NCBI Taxonomy" id="2909237"/>
    <lineage>
        <taxon>Bacteria</taxon>
        <taxon>Pseudomonadati</taxon>
        <taxon>Bacteroidota</taxon>
        <taxon>Cytophagia</taxon>
        <taxon>Cytophagales</taxon>
        <taxon>Cyclobacteriaceae</taxon>
        <taxon>Mariniradius</taxon>
    </lineage>
</organism>
<evidence type="ECO:0000256" key="2">
    <source>
        <dbReference type="ARBA" id="ARBA00023267"/>
    </source>
</evidence>
<dbReference type="PANTHER" id="PTHR12835:SF5">
    <property type="entry name" value="BIOTIN--PROTEIN LIGASE"/>
    <property type="match status" value="1"/>
</dbReference>